<evidence type="ECO:0000256" key="3">
    <source>
        <dbReference type="ARBA" id="ARBA00023163"/>
    </source>
</evidence>
<dbReference type="InterPro" id="IPR036390">
    <property type="entry name" value="WH_DNA-bd_sf"/>
</dbReference>
<dbReference type="InterPro" id="IPR036388">
    <property type="entry name" value="WH-like_DNA-bd_sf"/>
</dbReference>
<feature type="domain" description="HTH gntR-type" evidence="4">
    <location>
        <begin position="8"/>
        <end position="76"/>
    </location>
</feature>
<dbReference type="EMBL" id="JBDXSU010000020">
    <property type="protein sequence ID" value="MFB5192348.1"/>
    <property type="molecule type" value="Genomic_DNA"/>
</dbReference>
<evidence type="ECO:0000256" key="2">
    <source>
        <dbReference type="ARBA" id="ARBA00023125"/>
    </source>
</evidence>
<dbReference type="SMART" id="SM00345">
    <property type="entry name" value="HTH_GNTR"/>
    <property type="match status" value="1"/>
</dbReference>
<dbReference type="CDD" id="cd07377">
    <property type="entry name" value="WHTH_GntR"/>
    <property type="match status" value="1"/>
</dbReference>
<evidence type="ECO:0000313" key="5">
    <source>
        <dbReference type="EMBL" id="MFB5192348.1"/>
    </source>
</evidence>
<reference evidence="5 6" key="1">
    <citation type="journal article" date="2024" name="Int. J. Mol. Sci.">
        <title>Exploration of Alicyclobacillus spp. Genome in Search of Antibiotic Resistance.</title>
        <authorList>
            <person name="Bucka-Kolendo J."/>
            <person name="Kiousi D.E."/>
            <person name="Dekowska A."/>
            <person name="Mikolajczuk-Szczyrba A."/>
            <person name="Karadedos D.M."/>
            <person name="Michael P."/>
            <person name="Galanis A."/>
            <person name="Sokolowska B."/>
        </authorList>
    </citation>
    <scope>NUCLEOTIDE SEQUENCE [LARGE SCALE GENOMIC DNA]</scope>
    <source>
        <strain evidence="5 6">KKP 3000</strain>
    </source>
</reference>
<evidence type="ECO:0000259" key="4">
    <source>
        <dbReference type="PROSITE" id="PS50949"/>
    </source>
</evidence>
<comment type="caution">
    <text evidence="5">The sequence shown here is derived from an EMBL/GenBank/DDBJ whole genome shotgun (WGS) entry which is preliminary data.</text>
</comment>
<accession>A0ABV5AJM5</accession>
<keyword evidence="2" id="KW-0238">DNA-binding</keyword>
<organism evidence="5 6">
    <name type="scientific">Alicyclobacillus fastidiosus</name>
    <dbReference type="NCBI Taxonomy" id="392011"/>
    <lineage>
        <taxon>Bacteria</taxon>
        <taxon>Bacillati</taxon>
        <taxon>Bacillota</taxon>
        <taxon>Bacilli</taxon>
        <taxon>Bacillales</taxon>
        <taxon>Alicyclobacillaceae</taxon>
        <taxon>Alicyclobacillus</taxon>
    </lineage>
</organism>
<dbReference type="Gene3D" id="1.20.120.530">
    <property type="entry name" value="GntR ligand-binding domain-like"/>
    <property type="match status" value="1"/>
</dbReference>
<evidence type="ECO:0000256" key="1">
    <source>
        <dbReference type="ARBA" id="ARBA00023015"/>
    </source>
</evidence>
<dbReference type="Gene3D" id="1.10.10.10">
    <property type="entry name" value="Winged helix-like DNA-binding domain superfamily/Winged helix DNA-binding domain"/>
    <property type="match status" value="1"/>
</dbReference>
<sequence>MQPLRSNLKLSEQVQKILIDKIENGEYTVNEFLPSEAELCDSFGVSRATIREALRGLESRGFVELQHGKGVRVANKSVEVLMESLRSMIVRCDIGMEELLQVRKVVELETVRLAALHATDSDLVALEDTLRIMNDNISSDDKYIQNDFLFHVLIAKTSGNRILESILLSLEPLLKECIQSTLKVDHRPEISMNYHQKVFDSIRQGDADGAVHHMREHLDATENMLAIDVVPPYLHTS</sequence>
<dbReference type="InterPro" id="IPR000524">
    <property type="entry name" value="Tscrpt_reg_HTH_GntR"/>
</dbReference>
<dbReference type="InterPro" id="IPR008920">
    <property type="entry name" value="TF_FadR/GntR_C"/>
</dbReference>
<dbReference type="InterPro" id="IPR011711">
    <property type="entry name" value="GntR_C"/>
</dbReference>
<dbReference type="SMART" id="SM00895">
    <property type="entry name" value="FCD"/>
    <property type="match status" value="1"/>
</dbReference>
<gene>
    <name evidence="5" type="ORF">KKP3000_001547</name>
</gene>
<keyword evidence="1" id="KW-0805">Transcription regulation</keyword>
<keyword evidence="6" id="KW-1185">Reference proteome</keyword>
<dbReference type="Pfam" id="PF07729">
    <property type="entry name" value="FCD"/>
    <property type="match status" value="1"/>
</dbReference>
<dbReference type="Proteomes" id="UP001579974">
    <property type="component" value="Unassembled WGS sequence"/>
</dbReference>
<dbReference type="Pfam" id="PF00392">
    <property type="entry name" value="GntR"/>
    <property type="match status" value="1"/>
</dbReference>
<dbReference type="PANTHER" id="PTHR43537">
    <property type="entry name" value="TRANSCRIPTIONAL REGULATOR, GNTR FAMILY"/>
    <property type="match status" value="1"/>
</dbReference>
<keyword evidence="3" id="KW-0804">Transcription</keyword>
<dbReference type="SUPFAM" id="SSF48008">
    <property type="entry name" value="GntR ligand-binding domain-like"/>
    <property type="match status" value="1"/>
</dbReference>
<dbReference type="PROSITE" id="PS50949">
    <property type="entry name" value="HTH_GNTR"/>
    <property type="match status" value="1"/>
</dbReference>
<dbReference type="PRINTS" id="PR00035">
    <property type="entry name" value="HTHGNTR"/>
</dbReference>
<name>A0ABV5AJM5_9BACL</name>
<protein>
    <submittedName>
        <fullName evidence="5">FadR/GntR family transcriptional regulator</fullName>
    </submittedName>
</protein>
<dbReference type="PANTHER" id="PTHR43537:SF5">
    <property type="entry name" value="UXU OPERON TRANSCRIPTIONAL REGULATOR"/>
    <property type="match status" value="1"/>
</dbReference>
<dbReference type="SUPFAM" id="SSF46785">
    <property type="entry name" value="Winged helix' DNA-binding domain"/>
    <property type="match status" value="1"/>
</dbReference>
<proteinExistence type="predicted"/>
<evidence type="ECO:0000313" key="6">
    <source>
        <dbReference type="Proteomes" id="UP001579974"/>
    </source>
</evidence>
<dbReference type="RefSeq" id="WP_275474068.1">
    <property type="nucleotide sequence ID" value="NZ_CP162940.1"/>
</dbReference>